<dbReference type="InterPro" id="IPR007396">
    <property type="entry name" value="TR_PAI2-type"/>
</dbReference>
<dbReference type="Proteomes" id="UP000253507">
    <property type="component" value="Unassembled WGS sequence"/>
</dbReference>
<comment type="caution">
    <text evidence="2">The sequence shown here is derived from an EMBL/GenBank/DDBJ whole genome shotgun (WGS) entry which is preliminary data.</text>
</comment>
<gene>
    <name evidence="2" type="ORF">DQ392_06730</name>
</gene>
<dbReference type="EMBL" id="QOIM01000025">
    <property type="protein sequence ID" value="RCG22187.1"/>
    <property type="molecule type" value="Genomic_DNA"/>
</dbReference>
<accession>A0A367EXR4</accession>
<organism evidence="2 3">
    <name type="scientific">Streptomyces reniochalinae</name>
    <dbReference type="NCBI Taxonomy" id="2250578"/>
    <lineage>
        <taxon>Bacteria</taxon>
        <taxon>Bacillati</taxon>
        <taxon>Actinomycetota</taxon>
        <taxon>Actinomycetes</taxon>
        <taxon>Kitasatosporales</taxon>
        <taxon>Streptomycetaceae</taxon>
        <taxon>Streptomyces</taxon>
    </lineage>
</organism>
<dbReference type="PANTHER" id="PTHR35802">
    <property type="entry name" value="PROTEASE SYNTHASE AND SPORULATION PROTEIN PAI 2"/>
    <property type="match status" value="1"/>
</dbReference>
<sequence>MLQQKIFEVEDPAAVRGMIAAHSWATLVSHPDDSDPVVSHLPVLVEPPETAGPAPQDAGAERAPDTGRITVTGHLARTDADVHRLGSLPVVLLVQGPHGYVSPVWYEETPHVPTWNFVVAHLYGRPQVLGPQETYQVLTETVDHFESRFPQPWKLSQAGAYAERIAPGVTGFRLVADRVVAKAKLSQDESAEVAARVADALERPDQPWSNPALARAMRNALRRPS</sequence>
<feature type="region of interest" description="Disordered" evidence="1">
    <location>
        <begin position="46"/>
        <end position="66"/>
    </location>
</feature>
<reference evidence="2 3" key="1">
    <citation type="submission" date="2018-06" db="EMBL/GenBank/DDBJ databases">
        <title>Streptomyces reniochalinae sp. nov. and Streptomyces diacarnus sp. nov. from marine sponges.</title>
        <authorList>
            <person name="Li L."/>
        </authorList>
    </citation>
    <scope>NUCLEOTIDE SEQUENCE [LARGE SCALE GENOMIC DNA]</scope>
    <source>
        <strain evidence="2 3">LHW50302</strain>
    </source>
</reference>
<dbReference type="SUPFAM" id="SSF50475">
    <property type="entry name" value="FMN-binding split barrel"/>
    <property type="match status" value="1"/>
</dbReference>
<dbReference type="Gene3D" id="2.30.110.10">
    <property type="entry name" value="Electron Transport, Fmn-binding Protein, Chain A"/>
    <property type="match status" value="1"/>
</dbReference>
<keyword evidence="3" id="KW-1185">Reference proteome</keyword>
<dbReference type="RefSeq" id="WP_114014580.1">
    <property type="nucleotide sequence ID" value="NZ_QOIM01000025.1"/>
</dbReference>
<dbReference type="InterPro" id="IPR012349">
    <property type="entry name" value="Split_barrel_FMN-bd"/>
</dbReference>
<dbReference type="AlphaFoldDB" id="A0A367EXR4"/>
<protein>
    <submittedName>
        <fullName evidence="2">FMN-binding negative transcriptional regulator</fullName>
    </submittedName>
</protein>
<evidence type="ECO:0000313" key="3">
    <source>
        <dbReference type="Proteomes" id="UP000253507"/>
    </source>
</evidence>
<evidence type="ECO:0000256" key="1">
    <source>
        <dbReference type="SAM" id="MobiDB-lite"/>
    </source>
</evidence>
<name>A0A367EXR4_9ACTN</name>
<dbReference type="Pfam" id="PF04299">
    <property type="entry name" value="FMN_bind_2"/>
    <property type="match status" value="1"/>
</dbReference>
<proteinExistence type="predicted"/>
<dbReference type="PIRSF" id="PIRSF010372">
    <property type="entry name" value="PaiB"/>
    <property type="match status" value="1"/>
</dbReference>
<dbReference type="OrthoDB" id="9794948at2"/>
<evidence type="ECO:0000313" key="2">
    <source>
        <dbReference type="EMBL" id="RCG22187.1"/>
    </source>
</evidence>
<dbReference type="PANTHER" id="PTHR35802:SF1">
    <property type="entry name" value="PROTEASE SYNTHASE AND SPORULATION PROTEIN PAI 2"/>
    <property type="match status" value="1"/>
</dbReference>